<dbReference type="GO" id="GO:0000166">
    <property type="term" value="F:nucleotide binding"/>
    <property type="evidence" value="ECO:0007669"/>
    <property type="project" value="InterPro"/>
</dbReference>
<dbReference type="RefSeq" id="WP_133629338.1">
    <property type="nucleotide sequence ID" value="NZ_SOAZ01000035.1"/>
</dbReference>
<dbReference type="AlphaFoldDB" id="A0A4R7K6R9"/>
<proteinExistence type="predicted"/>
<dbReference type="Gene3D" id="3.30.360.10">
    <property type="entry name" value="Dihydrodipicolinate Reductase, domain 2"/>
    <property type="match status" value="1"/>
</dbReference>
<dbReference type="Gene3D" id="3.40.50.720">
    <property type="entry name" value="NAD(P)-binding Rossmann-like Domain"/>
    <property type="match status" value="1"/>
</dbReference>
<dbReference type="InterPro" id="IPR000683">
    <property type="entry name" value="Gfo/Idh/MocA-like_OxRdtase_N"/>
</dbReference>
<dbReference type="PANTHER" id="PTHR43054:SF1">
    <property type="entry name" value="SCYLLO-INOSITOL 2-DEHYDROGENASE (NADP(+)) IOLU"/>
    <property type="match status" value="1"/>
</dbReference>
<sequence length="328" mass="37405">MIRFGIIGTNKITDWFLQSAALVKDFKLNAVYSRTEERAREFAEKYEVENTFTDLEEMAKSDLIDAVYIASPNSFHASQSILFLNNKKHVLCEKPIASNSKELKAMIDAAKGNGVLLMEAMKSTFLPNFIAVRDNLHKIGKIRRVVMSYCQYSSRYDLYKDGKNPNTFNPEFSNGSLMDIGVYCVYPVIALFGRPREIKANAVMLESGVDGEGSILLKYDDMDAVIMHSKITNSFLPSEIQGEDGNIIIDKVPLFKKVRIEYRNGDVEDLTRSHLEHDMWYEIEEFINLIKNNKLESSTNTYRLALDVMEVMDEARNQVGPLFPADQF</sequence>
<feature type="domain" description="GFO/IDH/MocA-like oxidoreductase" evidence="2">
    <location>
        <begin position="138"/>
        <end position="247"/>
    </location>
</feature>
<evidence type="ECO:0000259" key="2">
    <source>
        <dbReference type="Pfam" id="PF22725"/>
    </source>
</evidence>
<dbReference type="SUPFAM" id="SSF55347">
    <property type="entry name" value="Glyceraldehyde-3-phosphate dehydrogenase-like, C-terminal domain"/>
    <property type="match status" value="1"/>
</dbReference>
<dbReference type="Proteomes" id="UP000295325">
    <property type="component" value="Unassembled WGS sequence"/>
</dbReference>
<dbReference type="OrthoDB" id="9783105at2"/>
<dbReference type="Pfam" id="PF22725">
    <property type="entry name" value="GFO_IDH_MocA_C3"/>
    <property type="match status" value="1"/>
</dbReference>
<keyword evidence="4" id="KW-1185">Reference proteome</keyword>
<name>A0A4R7K6R9_9CLOT</name>
<accession>A0A4R7K6R9</accession>
<dbReference type="PANTHER" id="PTHR43054">
    <property type="match status" value="1"/>
</dbReference>
<dbReference type="SUPFAM" id="SSF51735">
    <property type="entry name" value="NAD(P)-binding Rossmann-fold domains"/>
    <property type="match status" value="1"/>
</dbReference>
<dbReference type="EMBL" id="SOAZ01000035">
    <property type="protein sequence ID" value="TDT46098.1"/>
    <property type="molecule type" value="Genomic_DNA"/>
</dbReference>
<dbReference type="InterPro" id="IPR036291">
    <property type="entry name" value="NAD(P)-bd_dom_sf"/>
</dbReference>
<feature type="domain" description="Gfo/Idh/MocA-like oxidoreductase N-terminal" evidence="1">
    <location>
        <begin position="2"/>
        <end position="119"/>
    </location>
</feature>
<evidence type="ECO:0000313" key="4">
    <source>
        <dbReference type="Proteomes" id="UP000295325"/>
    </source>
</evidence>
<reference evidence="3 4" key="1">
    <citation type="submission" date="2019-03" db="EMBL/GenBank/DDBJ databases">
        <title>Genomic Encyclopedia of Type Strains, Phase IV (KMG-IV): sequencing the most valuable type-strain genomes for metagenomic binning, comparative biology and taxonomic classification.</title>
        <authorList>
            <person name="Goeker M."/>
        </authorList>
    </citation>
    <scope>NUCLEOTIDE SEQUENCE [LARGE SCALE GENOMIC DNA]</scope>
    <source>
        <strain evidence="3 4">DSM 24455</strain>
    </source>
</reference>
<gene>
    <name evidence="3" type="ORF">EDD71_1352</name>
</gene>
<dbReference type="Pfam" id="PF01408">
    <property type="entry name" value="GFO_IDH_MocA"/>
    <property type="match status" value="1"/>
</dbReference>
<protein>
    <submittedName>
        <fullName evidence="3">Putative dehydrogenase</fullName>
    </submittedName>
</protein>
<comment type="caution">
    <text evidence="3">The sequence shown here is derived from an EMBL/GenBank/DDBJ whole genome shotgun (WGS) entry which is preliminary data.</text>
</comment>
<evidence type="ECO:0000313" key="3">
    <source>
        <dbReference type="EMBL" id="TDT46098.1"/>
    </source>
</evidence>
<organism evidence="3 4">
    <name type="scientific">Fonticella tunisiensis</name>
    <dbReference type="NCBI Taxonomy" id="1096341"/>
    <lineage>
        <taxon>Bacteria</taxon>
        <taxon>Bacillati</taxon>
        <taxon>Bacillota</taxon>
        <taxon>Clostridia</taxon>
        <taxon>Eubacteriales</taxon>
        <taxon>Clostridiaceae</taxon>
        <taxon>Fonticella</taxon>
    </lineage>
</organism>
<dbReference type="InterPro" id="IPR055170">
    <property type="entry name" value="GFO_IDH_MocA-like_dom"/>
</dbReference>
<evidence type="ECO:0000259" key="1">
    <source>
        <dbReference type="Pfam" id="PF01408"/>
    </source>
</evidence>